<organism evidence="9 10">
    <name type="scientific">Syntrophaceticus schinkii</name>
    <dbReference type="NCBI Taxonomy" id="499207"/>
    <lineage>
        <taxon>Bacteria</taxon>
        <taxon>Bacillati</taxon>
        <taxon>Bacillota</taxon>
        <taxon>Clostridia</taxon>
        <taxon>Thermoanaerobacterales</taxon>
        <taxon>Thermoanaerobacterales Family III. Incertae Sedis</taxon>
        <taxon>Syntrophaceticus</taxon>
    </lineage>
</organism>
<dbReference type="SFLD" id="SFLDS00055">
    <property type="entry name" value="Pyruvoyl-Dependent_Histidine/A"/>
    <property type="match status" value="1"/>
</dbReference>
<dbReference type="SFLD" id="SFLDG01170">
    <property type="entry name" value="Pyruvoyl-dependent_arginine_de"/>
    <property type="match status" value="1"/>
</dbReference>
<reference evidence="10" key="1">
    <citation type="submission" date="2015-01" db="EMBL/GenBank/DDBJ databases">
        <authorList>
            <person name="Manzoor Shahid"/>
            <person name="Zubair Saima"/>
        </authorList>
    </citation>
    <scope>NUCLEOTIDE SEQUENCE [LARGE SCALE GENOMIC DNA]</scope>
    <source>
        <strain evidence="10">Sp3</strain>
    </source>
</reference>
<evidence type="ECO:0000256" key="4">
    <source>
        <dbReference type="ARBA" id="ARBA00014727"/>
    </source>
</evidence>
<accession>A0A0B7MFR9</accession>
<dbReference type="GO" id="GO:0008792">
    <property type="term" value="F:arginine decarboxylase activity"/>
    <property type="evidence" value="ECO:0007669"/>
    <property type="project" value="UniProtKB-EC"/>
</dbReference>
<dbReference type="InterPro" id="IPR016105">
    <property type="entry name" value="Pyr-dep_his/arg-deCO2ase_sand"/>
</dbReference>
<dbReference type="InterPro" id="IPR016104">
    <property type="entry name" value="Pyr-dep_his/arg-deCO2ase"/>
</dbReference>
<keyword evidence="7" id="KW-0670">Pyruvate</keyword>
<comment type="similarity">
    <text evidence="2">Belongs to the pyruvoyl-dependent arginine decarboxylase family.</text>
</comment>
<dbReference type="Gene3D" id="3.50.20.10">
    <property type="entry name" value="Pyruvoyl-Dependent Histidine Decarboxylase, subunit B"/>
    <property type="match status" value="1"/>
</dbReference>
<evidence type="ECO:0000256" key="8">
    <source>
        <dbReference type="ARBA" id="ARBA00049309"/>
    </source>
</evidence>
<dbReference type="GO" id="GO:0006527">
    <property type="term" value="P:L-arginine catabolic process"/>
    <property type="evidence" value="ECO:0007669"/>
    <property type="project" value="InterPro"/>
</dbReference>
<dbReference type="AlphaFoldDB" id="A0A0B7MFR9"/>
<keyword evidence="6 9" id="KW-0456">Lyase</keyword>
<dbReference type="PANTHER" id="PTHR40438:SF1">
    <property type="entry name" value="PYRUVOYL-DEPENDENT ARGININE DECARBOXYLASE"/>
    <property type="match status" value="1"/>
</dbReference>
<dbReference type="Proteomes" id="UP000046155">
    <property type="component" value="Unassembled WGS sequence"/>
</dbReference>
<evidence type="ECO:0000256" key="7">
    <source>
        <dbReference type="ARBA" id="ARBA00023317"/>
    </source>
</evidence>
<dbReference type="Pfam" id="PF01862">
    <property type="entry name" value="PvlArgDC"/>
    <property type="match status" value="1"/>
</dbReference>
<evidence type="ECO:0000256" key="1">
    <source>
        <dbReference type="ARBA" id="ARBA00001928"/>
    </source>
</evidence>
<dbReference type="PANTHER" id="PTHR40438">
    <property type="entry name" value="PYRUVOYL-DEPENDENT ARGININE DECARBOXYLASE"/>
    <property type="match status" value="1"/>
</dbReference>
<dbReference type="RefSeq" id="WP_044664972.1">
    <property type="nucleotide sequence ID" value="NZ_CDRZ01000223.1"/>
</dbReference>
<evidence type="ECO:0000256" key="2">
    <source>
        <dbReference type="ARBA" id="ARBA00008611"/>
    </source>
</evidence>
<dbReference type="NCBIfam" id="TIGR00286">
    <property type="entry name" value="pyruvoyl-dependent arginine decarboxylase"/>
    <property type="match status" value="1"/>
</dbReference>
<evidence type="ECO:0000256" key="6">
    <source>
        <dbReference type="ARBA" id="ARBA00023239"/>
    </source>
</evidence>
<protein>
    <recommendedName>
        <fullName evidence="4">Pyruvoyl-dependent arginine decarboxylase AaxB</fullName>
        <ecNumber evidence="3">4.1.1.19</ecNumber>
    </recommendedName>
</protein>
<dbReference type="EC" id="4.1.1.19" evidence="3"/>
<name>A0A0B7MFR9_9FIRM</name>
<dbReference type="Gene3D" id="3.30.60.30">
    <property type="match status" value="1"/>
</dbReference>
<dbReference type="OrthoDB" id="9783061at2"/>
<evidence type="ECO:0000313" key="10">
    <source>
        <dbReference type="Proteomes" id="UP000046155"/>
    </source>
</evidence>
<dbReference type="HAMAP" id="MF_01404">
    <property type="entry name" value="PvlArgDC"/>
    <property type="match status" value="1"/>
</dbReference>
<proteinExistence type="inferred from homology"/>
<evidence type="ECO:0000313" key="9">
    <source>
        <dbReference type="EMBL" id="CEO88915.1"/>
    </source>
</evidence>
<keyword evidence="10" id="KW-1185">Reference proteome</keyword>
<evidence type="ECO:0000256" key="5">
    <source>
        <dbReference type="ARBA" id="ARBA00022793"/>
    </source>
</evidence>
<keyword evidence="5" id="KW-0210">Decarboxylase</keyword>
<sequence length="153" mass="16315">MLRVPRKFDLVVGRGEGTTPLNAFDAALLDAGIGNLNLVRVSSILPPGAQLSPGLQIAPGTPTPTAYGYITSSTPGQIIAASIGVGISSQDTYGVIMEFEGFCTKEEAETRVRQMVEEGFQMRNLSLKEVLVQGIDHKVEKIGSVFAAVIMDY</sequence>
<dbReference type="InterPro" id="IPR002724">
    <property type="entry name" value="Pyruvoyl-dep_arg_deCO2ase"/>
</dbReference>
<comment type="catalytic activity">
    <reaction evidence="8">
        <text>L-arginine + H(+) = agmatine + CO2</text>
        <dbReference type="Rhea" id="RHEA:17641"/>
        <dbReference type="ChEBI" id="CHEBI:15378"/>
        <dbReference type="ChEBI" id="CHEBI:16526"/>
        <dbReference type="ChEBI" id="CHEBI:32682"/>
        <dbReference type="ChEBI" id="CHEBI:58145"/>
        <dbReference type="EC" id="4.1.1.19"/>
    </reaction>
</comment>
<dbReference type="SFLD" id="SFLDF00471">
    <property type="entry name" value="Pyruvoyl-dependent_arginine_de"/>
    <property type="match status" value="1"/>
</dbReference>
<evidence type="ECO:0000256" key="3">
    <source>
        <dbReference type="ARBA" id="ARBA00012426"/>
    </source>
</evidence>
<dbReference type="PIRSF" id="PIRSF005216">
    <property type="entry name" value="Pyruvoyl-dep_arg_deCO2ase"/>
    <property type="match status" value="1"/>
</dbReference>
<dbReference type="SUPFAM" id="SSF56271">
    <property type="entry name" value="Pyruvoyl-dependent histidine and arginine decarboxylases"/>
    <property type="match status" value="1"/>
</dbReference>
<dbReference type="EMBL" id="CDRZ01000223">
    <property type="protein sequence ID" value="CEO88915.1"/>
    <property type="molecule type" value="Genomic_DNA"/>
</dbReference>
<gene>
    <name evidence="9" type="primary">pdaD</name>
    <name evidence="9" type="ORF">SSCH_30019</name>
</gene>
<comment type="cofactor">
    <cofactor evidence="1">
        <name>pyruvate</name>
        <dbReference type="ChEBI" id="CHEBI:15361"/>
    </cofactor>
</comment>